<evidence type="ECO:0000313" key="4">
    <source>
        <dbReference type="EMBL" id="PVZ72516.1"/>
    </source>
</evidence>
<reference evidence="4 5" key="1">
    <citation type="submission" date="2018-04" db="EMBL/GenBank/DDBJ databases">
        <title>Thalassorhabdus spongiae gen. nov., sp. nov., isolated from a marine sponge in South-West Iceland.</title>
        <authorList>
            <person name="Knobloch S."/>
            <person name="Daussin A."/>
            <person name="Johannsson R."/>
            <person name="Marteinsson V.T."/>
        </authorList>
    </citation>
    <scope>NUCLEOTIDE SEQUENCE [LARGE SCALE GENOMIC DNA]</scope>
    <source>
        <strain evidence="4 5">Hp12</strain>
    </source>
</reference>
<dbReference type="InterPro" id="IPR023614">
    <property type="entry name" value="Porin_dom_sf"/>
</dbReference>
<dbReference type="EMBL" id="QDDL01000001">
    <property type="protein sequence ID" value="PVZ72516.1"/>
    <property type="molecule type" value="Genomic_DNA"/>
</dbReference>
<sequence>MFRALYFFCDYPENNSGKKVDASAQALKLDFESGYFNNVIGFDAPLFSAIRLNSVADNNRSEVFQIGNDGKLEDGYSKLSQALVKLKLEQNGVALNAKIGLQVIDNPLLNGLSSRATPSSYEGIDTSLRFADFGLHYNWVEKSSQRFSSSFDDLKTFSGAKIDNLQIVRATYDPTENLGFELGRGESKDYLQQSFARATWKLEPREGYKVTVDGRVFKAESAGTLGNNNSDLLGSLSRTGNAADY</sequence>
<dbReference type="Gene3D" id="2.40.160.10">
    <property type="entry name" value="Porin"/>
    <property type="match status" value="1"/>
</dbReference>
<evidence type="ECO:0000256" key="1">
    <source>
        <dbReference type="ARBA" id="ARBA00009075"/>
    </source>
</evidence>
<protein>
    <recommendedName>
        <fullName evidence="6">TonB-dependent receptor-like beta-barrel domain-containing protein</fullName>
    </recommendedName>
</protein>
<dbReference type="AlphaFoldDB" id="A0A2V1H0H8"/>
<evidence type="ECO:0000313" key="5">
    <source>
        <dbReference type="Proteomes" id="UP000244906"/>
    </source>
</evidence>
<keyword evidence="2" id="KW-0813">Transport</keyword>
<name>A0A2V1H0H8_9GAMM</name>
<dbReference type="Pfam" id="PF03573">
    <property type="entry name" value="OprD"/>
    <property type="match status" value="1"/>
</dbReference>
<comment type="caution">
    <text evidence="4">The sequence shown here is derived from an EMBL/GenBank/DDBJ whole genome shotgun (WGS) entry which is preliminary data.</text>
</comment>
<gene>
    <name evidence="4" type="ORF">DC094_05810</name>
</gene>
<evidence type="ECO:0000256" key="2">
    <source>
        <dbReference type="ARBA" id="ARBA00022448"/>
    </source>
</evidence>
<comment type="similarity">
    <text evidence="1">Belongs to the outer membrane porin (Opr) (TC 1.B.25) family.</text>
</comment>
<dbReference type="Proteomes" id="UP000244906">
    <property type="component" value="Unassembled WGS sequence"/>
</dbReference>
<dbReference type="InterPro" id="IPR005318">
    <property type="entry name" value="OM_porin_bac"/>
</dbReference>
<evidence type="ECO:0008006" key="6">
    <source>
        <dbReference type="Google" id="ProtNLM"/>
    </source>
</evidence>
<keyword evidence="5" id="KW-1185">Reference proteome</keyword>
<evidence type="ECO:0000256" key="3">
    <source>
        <dbReference type="ARBA" id="ARBA00022729"/>
    </source>
</evidence>
<accession>A0A2V1H0H8</accession>
<keyword evidence="3" id="KW-0732">Signal</keyword>
<organism evidence="4 5">
    <name type="scientific">Pelagibaculum spongiae</name>
    <dbReference type="NCBI Taxonomy" id="2080658"/>
    <lineage>
        <taxon>Bacteria</taxon>
        <taxon>Pseudomonadati</taxon>
        <taxon>Pseudomonadota</taxon>
        <taxon>Gammaproteobacteria</taxon>
        <taxon>Oceanospirillales</taxon>
        <taxon>Pelagibaculum</taxon>
    </lineage>
</organism>
<proteinExistence type="inferred from homology"/>
<dbReference type="PANTHER" id="PTHR34596:SF2">
    <property type="entry name" value="CHITOPORIN"/>
    <property type="match status" value="1"/>
</dbReference>
<dbReference type="GO" id="GO:0016020">
    <property type="term" value="C:membrane"/>
    <property type="evidence" value="ECO:0007669"/>
    <property type="project" value="InterPro"/>
</dbReference>
<dbReference type="OrthoDB" id="6759120at2"/>
<dbReference type="RefSeq" id="WP_116686102.1">
    <property type="nucleotide sequence ID" value="NZ_CAWNYD010000001.1"/>
</dbReference>
<dbReference type="PANTHER" id="PTHR34596">
    <property type="entry name" value="CHITOPORIN"/>
    <property type="match status" value="1"/>
</dbReference>
<dbReference type="GO" id="GO:0015288">
    <property type="term" value="F:porin activity"/>
    <property type="evidence" value="ECO:0007669"/>
    <property type="project" value="TreeGrafter"/>
</dbReference>